<protein>
    <submittedName>
        <fullName evidence="4">NrdH-redoxin</fullName>
    </submittedName>
</protein>
<dbReference type="CDD" id="cd02976">
    <property type="entry name" value="NrdH"/>
    <property type="match status" value="1"/>
</dbReference>
<feature type="domain" description="Glutaredoxin" evidence="3">
    <location>
        <begin position="9"/>
        <end position="64"/>
    </location>
</feature>
<proteinExistence type="predicted"/>
<name>A0A523UTB9_UNCAE</name>
<dbReference type="Pfam" id="PF00462">
    <property type="entry name" value="Glutaredoxin"/>
    <property type="match status" value="1"/>
</dbReference>
<dbReference type="InterPro" id="IPR011767">
    <property type="entry name" value="GLR_AS"/>
</dbReference>
<dbReference type="SUPFAM" id="SSF52833">
    <property type="entry name" value="Thioredoxin-like"/>
    <property type="match status" value="1"/>
</dbReference>
<dbReference type="EMBL" id="SOJK01000154">
    <property type="protein sequence ID" value="TET45745.1"/>
    <property type="molecule type" value="Genomic_DNA"/>
</dbReference>
<accession>A0A523UTB9</accession>
<dbReference type="PROSITE" id="PS00195">
    <property type="entry name" value="GLUTAREDOXIN_1"/>
    <property type="match status" value="1"/>
</dbReference>
<dbReference type="InterPro" id="IPR002109">
    <property type="entry name" value="Glutaredoxin"/>
</dbReference>
<dbReference type="InterPro" id="IPR051548">
    <property type="entry name" value="Grx-like_ET"/>
</dbReference>
<evidence type="ECO:0000256" key="1">
    <source>
        <dbReference type="ARBA" id="ARBA00023157"/>
    </source>
</evidence>
<dbReference type="InterPro" id="IPR014025">
    <property type="entry name" value="Glutaredoxin_subgr"/>
</dbReference>
<dbReference type="GO" id="GO:0045454">
    <property type="term" value="P:cell redox homeostasis"/>
    <property type="evidence" value="ECO:0007669"/>
    <property type="project" value="TreeGrafter"/>
</dbReference>
<keyword evidence="1" id="KW-1015">Disulfide bond</keyword>
<evidence type="ECO:0000256" key="2">
    <source>
        <dbReference type="ARBA" id="ARBA00023284"/>
    </source>
</evidence>
<organism evidence="4 5">
    <name type="scientific">Aerophobetes bacterium</name>
    <dbReference type="NCBI Taxonomy" id="2030807"/>
    <lineage>
        <taxon>Bacteria</taxon>
        <taxon>Candidatus Aerophobota</taxon>
    </lineage>
</organism>
<evidence type="ECO:0000259" key="3">
    <source>
        <dbReference type="Pfam" id="PF00462"/>
    </source>
</evidence>
<evidence type="ECO:0000313" key="4">
    <source>
        <dbReference type="EMBL" id="TET45745.1"/>
    </source>
</evidence>
<keyword evidence="2" id="KW-0676">Redox-active center</keyword>
<dbReference type="Gene3D" id="3.40.30.10">
    <property type="entry name" value="Glutaredoxin"/>
    <property type="match status" value="1"/>
</dbReference>
<dbReference type="PROSITE" id="PS51354">
    <property type="entry name" value="GLUTAREDOXIN_2"/>
    <property type="match status" value="1"/>
</dbReference>
<dbReference type="Proteomes" id="UP000320679">
    <property type="component" value="Unassembled WGS sequence"/>
</dbReference>
<dbReference type="InterPro" id="IPR036249">
    <property type="entry name" value="Thioredoxin-like_sf"/>
</dbReference>
<dbReference type="AlphaFoldDB" id="A0A523UTB9"/>
<sequence length="85" mass="9412">MGTKSYPRVILFSSGSCPWCSQAKSYLRQKGVRVKEVRVDEDPDAAKDVVRMTGQMSVPVLLIGTAKIVGFDKARIDRLLGLKRS</sequence>
<reference evidence="4 5" key="1">
    <citation type="submission" date="2019-03" db="EMBL/GenBank/DDBJ databases">
        <title>Metabolic potential of uncultured bacteria and archaea associated with petroleum seepage in deep-sea sediments.</title>
        <authorList>
            <person name="Dong X."/>
            <person name="Hubert C."/>
        </authorList>
    </citation>
    <scope>NUCLEOTIDE SEQUENCE [LARGE SCALE GENOMIC DNA]</scope>
    <source>
        <strain evidence="4">E29_bin78</strain>
    </source>
</reference>
<evidence type="ECO:0000313" key="5">
    <source>
        <dbReference type="Proteomes" id="UP000320679"/>
    </source>
</evidence>
<gene>
    <name evidence="4" type="ORF">E3J59_03535</name>
</gene>
<comment type="caution">
    <text evidence="4">The sequence shown here is derived from an EMBL/GenBank/DDBJ whole genome shotgun (WGS) entry which is preliminary data.</text>
</comment>
<dbReference type="GO" id="GO:0009055">
    <property type="term" value="F:electron transfer activity"/>
    <property type="evidence" value="ECO:0007669"/>
    <property type="project" value="TreeGrafter"/>
</dbReference>
<dbReference type="PANTHER" id="PTHR34386">
    <property type="entry name" value="GLUTAREDOXIN"/>
    <property type="match status" value="1"/>
</dbReference>
<dbReference type="PANTHER" id="PTHR34386:SF1">
    <property type="entry name" value="GLUTAREDOXIN-LIKE PROTEIN NRDH"/>
    <property type="match status" value="1"/>
</dbReference>
<dbReference type="PRINTS" id="PR00160">
    <property type="entry name" value="GLUTAREDOXIN"/>
</dbReference>